<protein>
    <submittedName>
        <fullName evidence="1">Uncharacterized protein</fullName>
    </submittedName>
</protein>
<organism evidence="1">
    <name type="scientific">Ochrobactrum phage ORM_20</name>
    <dbReference type="NCBI Taxonomy" id="2985243"/>
    <lineage>
        <taxon>Viruses</taxon>
    </lineage>
</organism>
<accession>A0A9N6ZFZ1</accession>
<name>A0A9N6ZFZ1_9VIRU</name>
<sequence length="159" mass="18732">MKDDFKSDVLDPYDVIADKWYEFSSMPLEYKAHINGRPRWKFSVFAYFPEKNEYGQRHDCFYDEQGRLVLGAGFTVDQYQYPPEVLLWRLPMDPNIPPLCDKEWENTIRRAAGCLIRARHIDIHTSCPSCKTTIRFQSKDDIPDEDDTYKCTCGVTLQF</sequence>
<reference evidence="1" key="1">
    <citation type="submission" date="2022-10" db="EMBL/GenBank/DDBJ databases">
        <authorList>
            <person name="Meaden S."/>
        </authorList>
    </citation>
    <scope>NUCLEOTIDE SEQUENCE</scope>
</reference>
<dbReference type="EMBL" id="OX359470">
    <property type="protein sequence ID" value="CAI3971101.1"/>
    <property type="molecule type" value="Genomic_DNA"/>
</dbReference>
<gene>
    <name evidence="1" type="ORF">ORM20_00052</name>
</gene>
<proteinExistence type="predicted"/>
<evidence type="ECO:0000313" key="1">
    <source>
        <dbReference type="EMBL" id="CAI3971101.1"/>
    </source>
</evidence>